<accession>A0A5J4PT45</accession>
<sequence length="106" mass="12424">MTIFSDWNLIPYPQAWERQKQLFDALIQAKQHSEPYRNYIIMCEHPHVYTLGKNGKEENMLLGEEQLKAMDATLYRTDRGGDITYHGPGQLVCYPIFNLEEFGWGL</sequence>
<gene>
    <name evidence="2" type="ORF">EZS27_036320</name>
</gene>
<dbReference type="PANTHER" id="PTHR10993:SF12">
    <property type="entry name" value="OCTANOYLTRANSFERASE"/>
    <property type="match status" value="1"/>
</dbReference>
<proteinExistence type="predicted"/>
<dbReference type="PANTHER" id="PTHR10993">
    <property type="entry name" value="OCTANOYLTRANSFERASE"/>
    <property type="match status" value="1"/>
</dbReference>
<evidence type="ECO:0000313" key="2">
    <source>
        <dbReference type="EMBL" id="KAA6312806.1"/>
    </source>
</evidence>
<name>A0A5J4PT45_9ZZZZ</name>
<evidence type="ECO:0000259" key="1">
    <source>
        <dbReference type="PROSITE" id="PS51733"/>
    </source>
</evidence>
<dbReference type="EC" id="2.3.1.181" evidence="2"/>
<keyword evidence="2" id="KW-0808">Transferase</keyword>
<comment type="caution">
    <text evidence="2">The sequence shown here is derived from an EMBL/GenBank/DDBJ whole genome shotgun (WGS) entry which is preliminary data.</text>
</comment>
<keyword evidence="2" id="KW-0012">Acyltransferase</keyword>
<feature type="domain" description="BPL/LPL catalytic" evidence="1">
    <location>
        <begin position="34"/>
        <end position="106"/>
    </location>
</feature>
<dbReference type="InterPro" id="IPR045864">
    <property type="entry name" value="aa-tRNA-synth_II/BPL/LPL"/>
</dbReference>
<dbReference type="GO" id="GO:0033819">
    <property type="term" value="F:lipoyl(octanoyl) transferase activity"/>
    <property type="evidence" value="ECO:0007669"/>
    <property type="project" value="UniProtKB-EC"/>
</dbReference>
<dbReference type="PROSITE" id="PS51733">
    <property type="entry name" value="BPL_LPL_CATALYTIC"/>
    <property type="match status" value="1"/>
</dbReference>
<dbReference type="GO" id="GO:0009249">
    <property type="term" value="P:protein lipoylation"/>
    <property type="evidence" value="ECO:0007669"/>
    <property type="project" value="InterPro"/>
</dbReference>
<organism evidence="2">
    <name type="scientific">termite gut metagenome</name>
    <dbReference type="NCBI Taxonomy" id="433724"/>
    <lineage>
        <taxon>unclassified sequences</taxon>
        <taxon>metagenomes</taxon>
        <taxon>organismal metagenomes</taxon>
    </lineage>
</organism>
<dbReference type="AlphaFoldDB" id="A0A5J4PT45"/>
<dbReference type="PROSITE" id="PS01313">
    <property type="entry name" value="LIPB"/>
    <property type="match status" value="1"/>
</dbReference>
<protein>
    <submittedName>
        <fullName evidence="2">Octanoyltransferase</fullName>
        <ecNumber evidence="2">2.3.1.181</ecNumber>
    </submittedName>
</protein>
<dbReference type="EMBL" id="SNRY01006344">
    <property type="protein sequence ID" value="KAA6312806.1"/>
    <property type="molecule type" value="Genomic_DNA"/>
</dbReference>
<dbReference type="InterPro" id="IPR004143">
    <property type="entry name" value="BPL_LPL_catalytic"/>
</dbReference>
<dbReference type="SUPFAM" id="SSF55681">
    <property type="entry name" value="Class II aaRS and biotin synthetases"/>
    <property type="match status" value="1"/>
</dbReference>
<dbReference type="InterPro" id="IPR020605">
    <property type="entry name" value="Octanoyltransferase_CS"/>
</dbReference>
<dbReference type="Pfam" id="PF21948">
    <property type="entry name" value="LplA-B_cat"/>
    <property type="match status" value="1"/>
</dbReference>
<dbReference type="Gene3D" id="3.30.930.10">
    <property type="entry name" value="Bira Bifunctional Protein, Domain 2"/>
    <property type="match status" value="1"/>
</dbReference>
<feature type="non-terminal residue" evidence="2">
    <location>
        <position position="106"/>
    </location>
</feature>
<reference evidence="2" key="1">
    <citation type="submission" date="2019-03" db="EMBL/GenBank/DDBJ databases">
        <title>Single cell metagenomics reveals metabolic interactions within the superorganism composed of flagellate Streblomastix strix and complex community of Bacteroidetes bacteria on its surface.</title>
        <authorList>
            <person name="Treitli S.C."/>
            <person name="Kolisko M."/>
            <person name="Husnik F."/>
            <person name="Keeling P."/>
            <person name="Hampl V."/>
        </authorList>
    </citation>
    <scope>NUCLEOTIDE SEQUENCE</scope>
    <source>
        <strain evidence="2">STM</strain>
    </source>
</reference>